<feature type="transmembrane region" description="Helical" evidence="6">
    <location>
        <begin position="361"/>
        <end position="382"/>
    </location>
</feature>
<organism evidence="8 9">
    <name type="scientific">Rhodovibrio salinarum</name>
    <dbReference type="NCBI Taxonomy" id="1087"/>
    <lineage>
        <taxon>Bacteria</taxon>
        <taxon>Pseudomonadati</taxon>
        <taxon>Pseudomonadota</taxon>
        <taxon>Alphaproteobacteria</taxon>
        <taxon>Rhodospirillales</taxon>
        <taxon>Rhodovibrionaceae</taxon>
        <taxon>Rhodovibrio</taxon>
    </lineage>
</organism>
<feature type="transmembrane region" description="Helical" evidence="6">
    <location>
        <begin position="326"/>
        <end position="349"/>
    </location>
</feature>
<evidence type="ECO:0000313" key="8">
    <source>
        <dbReference type="EMBL" id="MBK1695877.1"/>
    </source>
</evidence>
<keyword evidence="4 6" id="KW-1133">Transmembrane helix</keyword>
<evidence type="ECO:0000256" key="5">
    <source>
        <dbReference type="ARBA" id="ARBA00023136"/>
    </source>
</evidence>
<feature type="transmembrane region" description="Helical" evidence="6">
    <location>
        <begin position="83"/>
        <end position="105"/>
    </location>
</feature>
<keyword evidence="9" id="KW-1185">Reference proteome</keyword>
<evidence type="ECO:0000259" key="7">
    <source>
        <dbReference type="PROSITE" id="PS50850"/>
    </source>
</evidence>
<proteinExistence type="predicted"/>
<keyword evidence="5 6" id="KW-0472">Membrane</keyword>
<dbReference type="EMBL" id="NRRE01000008">
    <property type="protein sequence ID" value="MBK1695877.1"/>
    <property type="molecule type" value="Genomic_DNA"/>
</dbReference>
<dbReference type="InterPro" id="IPR036259">
    <property type="entry name" value="MFS_trans_sf"/>
</dbReference>
<dbReference type="GO" id="GO:0005886">
    <property type="term" value="C:plasma membrane"/>
    <property type="evidence" value="ECO:0007669"/>
    <property type="project" value="UniProtKB-SubCell"/>
</dbReference>
<feature type="domain" description="Major facilitator superfamily (MFS) profile" evidence="7">
    <location>
        <begin position="18"/>
        <end position="416"/>
    </location>
</feature>
<protein>
    <submittedName>
        <fullName evidence="8">MFS transporter</fullName>
    </submittedName>
</protein>
<dbReference type="InterPro" id="IPR011701">
    <property type="entry name" value="MFS"/>
</dbReference>
<dbReference type="Gene3D" id="1.20.1250.20">
    <property type="entry name" value="MFS general substrate transporter like domains"/>
    <property type="match status" value="1"/>
</dbReference>
<dbReference type="Proteomes" id="UP000778970">
    <property type="component" value="Unassembled WGS sequence"/>
</dbReference>
<evidence type="ECO:0000256" key="6">
    <source>
        <dbReference type="SAM" id="Phobius"/>
    </source>
</evidence>
<feature type="transmembrane region" description="Helical" evidence="6">
    <location>
        <begin position="265"/>
        <end position="283"/>
    </location>
</feature>
<feature type="transmembrane region" description="Helical" evidence="6">
    <location>
        <begin position="111"/>
        <end position="130"/>
    </location>
</feature>
<dbReference type="AlphaFoldDB" id="A0A934UY46"/>
<evidence type="ECO:0000256" key="4">
    <source>
        <dbReference type="ARBA" id="ARBA00022989"/>
    </source>
</evidence>
<comment type="caution">
    <text evidence="8">The sequence shown here is derived from an EMBL/GenBank/DDBJ whole genome shotgun (WGS) entry which is preliminary data.</text>
</comment>
<feature type="transmembrane region" description="Helical" evidence="6">
    <location>
        <begin position="388"/>
        <end position="408"/>
    </location>
</feature>
<dbReference type="GO" id="GO:0022857">
    <property type="term" value="F:transmembrane transporter activity"/>
    <property type="evidence" value="ECO:0007669"/>
    <property type="project" value="InterPro"/>
</dbReference>
<keyword evidence="3 6" id="KW-0812">Transmembrane</keyword>
<gene>
    <name evidence="8" type="ORF">CKO21_01275</name>
</gene>
<accession>A0A934UY46</accession>
<dbReference type="PANTHER" id="PTHR43124">
    <property type="entry name" value="PURINE EFFLUX PUMP PBUE"/>
    <property type="match status" value="1"/>
</dbReference>
<comment type="subcellular location">
    <subcellularLocation>
        <location evidence="1">Cell membrane</location>
        <topology evidence="1">Multi-pass membrane protein</topology>
    </subcellularLocation>
</comment>
<feature type="transmembrane region" description="Helical" evidence="6">
    <location>
        <begin position="12"/>
        <end position="34"/>
    </location>
</feature>
<evidence type="ECO:0000313" key="9">
    <source>
        <dbReference type="Proteomes" id="UP000778970"/>
    </source>
</evidence>
<dbReference type="InterPro" id="IPR020846">
    <property type="entry name" value="MFS_dom"/>
</dbReference>
<dbReference type="PROSITE" id="PS50850">
    <property type="entry name" value="MFS"/>
    <property type="match status" value="1"/>
</dbReference>
<dbReference type="PANTHER" id="PTHR43124:SF3">
    <property type="entry name" value="CHLORAMPHENICOL EFFLUX PUMP RV0191"/>
    <property type="match status" value="1"/>
</dbReference>
<evidence type="ECO:0000256" key="2">
    <source>
        <dbReference type="ARBA" id="ARBA00022475"/>
    </source>
</evidence>
<feature type="transmembrane region" description="Helical" evidence="6">
    <location>
        <begin position="295"/>
        <end position="320"/>
    </location>
</feature>
<feature type="transmembrane region" description="Helical" evidence="6">
    <location>
        <begin position="172"/>
        <end position="191"/>
    </location>
</feature>
<dbReference type="SUPFAM" id="SSF103473">
    <property type="entry name" value="MFS general substrate transporter"/>
    <property type="match status" value="1"/>
</dbReference>
<dbReference type="InterPro" id="IPR050189">
    <property type="entry name" value="MFS_Efflux_Transporters"/>
</dbReference>
<sequence>MHGVGRAGRAALVSVARITAVMCVAQLLGMLSNASFPALIPTFVDVWDLSGATAGWVAGMYYAGYVAAVPLLVAYTDRLDARAIYLTSQLLGLVAAAGFALFAAGPWSASALRFFDGIALAGTYMVGARMLSDRAPGSSRALAFYTATFSFATAVSVFAAGEISTIAGWPSAFWLGAVGHGLAAVLVLVSLRPRPPAHAPRAHPRDVLDPRPVLRNAPAMAYILSYAAHIWEMFGFRTWLVAFLGFAFVRAGAQADAPSFAGLTPTQIATVLLLLGMPASILGNEAAVRFGRRRVLKGVMASSGLLACALGVFALGPVWLLLAACALYGVLMMADSAALTAGTVAAAASDRRGATMALHSLLGFGAGVVGPAVSGVALDIAGGPDRPVAWGAAFVVLGLGGLLGPVILSRLGRQGDPADPSRSAM</sequence>
<dbReference type="Pfam" id="PF07690">
    <property type="entry name" value="MFS_1"/>
    <property type="match status" value="1"/>
</dbReference>
<evidence type="ECO:0000256" key="3">
    <source>
        <dbReference type="ARBA" id="ARBA00022692"/>
    </source>
</evidence>
<feature type="transmembrane region" description="Helical" evidence="6">
    <location>
        <begin position="234"/>
        <end position="253"/>
    </location>
</feature>
<reference evidence="8" key="2">
    <citation type="journal article" date="2020" name="Microorganisms">
        <title>Osmotic Adaptation and Compatible Solute Biosynthesis of Phototrophic Bacteria as Revealed from Genome Analyses.</title>
        <authorList>
            <person name="Imhoff J.F."/>
            <person name="Rahn T."/>
            <person name="Kunzel S."/>
            <person name="Keller A."/>
            <person name="Neulinger S.C."/>
        </authorList>
    </citation>
    <scope>NUCLEOTIDE SEQUENCE</scope>
    <source>
        <strain evidence="8">DSM 9154</strain>
    </source>
</reference>
<reference evidence="8" key="1">
    <citation type="submission" date="2017-08" db="EMBL/GenBank/DDBJ databases">
        <authorList>
            <person name="Imhoff J.F."/>
            <person name="Rahn T."/>
            <person name="Kuenzel S."/>
            <person name="Neulinger S.C."/>
        </authorList>
    </citation>
    <scope>NUCLEOTIDE SEQUENCE</scope>
    <source>
        <strain evidence="8">DSM 9154</strain>
    </source>
</reference>
<name>A0A934UY46_9PROT</name>
<evidence type="ECO:0000256" key="1">
    <source>
        <dbReference type="ARBA" id="ARBA00004651"/>
    </source>
</evidence>
<feature type="transmembrane region" description="Helical" evidence="6">
    <location>
        <begin position="142"/>
        <end position="160"/>
    </location>
</feature>
<feature type="transmembrane region" description="Helical" evidence="6">
    <location>
        <begin position="54"/>
        <end position="76"/>
    </location>
</feature>
<keyword evidence="2" id="KW-1003">Cell membrane</keyword>